<keyword evidence="1" id="KW-0472">Membrane</keyword>
<reference evidence="4" key="1">
    <citation type="submission" date="2015-09" db="EMBL/GenBank/DDBJ databases">
        <authorList>
            <person name="Graham D.E."/>
            <person name="Mahan K.M."/>
            <person name="Klingeman D.M."/>
            <person name="Fida T."/>
            <person name="Giannone R.J."/>
            <person name="Hettich R.L."/>
            <person name="Parry R.J."/>
            <person name="Spain J.C."/>
        </authorList>
    </citation>
    <scope>NUCLEOTIDE SEQUENCE [LARGE SCALE GENOMIC DNA]</scope>
    <source>
        <strain evidence="4">JCM 4701</strain>
    </source>
</reference>
<dbReference type="RefSeq" id="WP_073442863.1">
    <property type="nucleotide sequence ID" value="NZ_LJSN01000002.1"/>
</dbReference>
<organism evidence="3 4">
    <name type="scientific">Streptomyces noursei</name>
    <name type="common">Streptomyces albulus</name>
    <dbReference type="NCBI Taxonomy" id="1971"/>
    <lineage>
        <taxon>Bacteria</taxon>
        <taxon>Bacillati</taxon>
        <taxon>Actinomycetota</taxon>
        <taxon>Actinomycetes</taxon>
        <taxon>Kitasatosporales</taxon>
        <taxon>Streptomycetaceae</taxon>
        <taxon>Streptomyces</taxon>
    </lineage>
</organism>
<evidence type="ECO:0008006" key="5">
    <source>
        <dbReference type="Google" id="ProtNLM"/>
    </source>
</evidence>
<evidence type="ECO:0000256" key="2">
    <source>
        <dbReference type="SAM" id="SignalP"/>
    </source>
</evidence>
<keyword evidence="2" id="KW-0732">Signal</keyword>
<evidence type="ECO:0000256" key="1">
    <source>
        <dbReference type="SAM" id="Phobius"/>
    </source>
</evidence>
<gene>
    <name evidence="3" type="ORF">AOB60_20760</name>
</gene>
<feature type="signal peptide" evidence="2">
    <location>
        <begin position="1"/>
        <end position="31"/>
    </location>
</feature>
<feature type="chain" id="PRO_5014698964" description="Gram-positive cocci surface proteins LPxTG domain-containing protein" evidence="2">
    <location>
        <begin position="32"/>
        <end position="94"/>
    </location>
</feature>
<dbReference type="Proteomes" id="UP000236047">
    <property type="component" value="Unassembled WGS sequence"/>
</dbReference>
<comment type="caution">
    <text evidence="3">The sequence shown here is derived from an EMBL/GenBank/DDBJ whole genome shotgun (WGS) entry which is preliminary data.</text>
</comment>
<proteinExistence type="predicted"/>
<sequence length="94" mass="9406">MRGPHRSVIRSATVATGALAVMLLPSGAAFAADTMAPTESRTSIILPDEGLAGLAEKAGHLPKAGLIGGAAALGAVGVGVALQRRRQESAQRAH</sequence>
<dbReference type="AlphaFoldDB" id="A0A2N8PP78"/>
<keyword evidence="1" id="KW-1133">Transmembrane helix</keyword>
<keyword evidence="4" id="KW-1185">Reference proteome</keyword>
<keyword evidence="1" id="KW-0812">Transmembrane</keyword>
<feature type="transmembrane region" description="Helical" evidence="1">
    <location>
        <begin position="64"/>
        <end position="82"/>
    </location>
</feature>
<accession>A0A2N8PP78</accession>
<protein>
    <recommendedName>
        <fullName evidence="5">Gram-positive cocci surface proteins LPxTG domain-containing protein</fullName>
    </recommendedName>
</protein>
<dbReference type="EMBL" id="LJSN01000002">
    <property type="protein sequence ID" value="PNE42817.1"/>
    <property type="molecule type" value="Genomic_DNA"/>
</dbReference>
<evidence type="ECO:0000313" key="4">
    <source>
        <dbReference type="Proteomes" id="UP000236047"/>
    </source>
</evidence>
<name>A0A2N8PP78_STRNR</name>
<evidence type="ECO:0000313" key="3">
    <source>
        <dbReference type="EMBL" id="PNE42817.1"/>
    </source>
</evidence>